<dbReference type="Pfam" id="PF13458">
    <property type="entry name" value="Peripla_BP_6"/>
    <property type="match status" value="1"/>
</dbReference>
<accession>A0A369AJW2</accession>
<comment type="similarity">
    <text evidence="1">Belongs to the leucine-binding protein family.</text>
</comment>
<evidence type="ECO:0000256" key="2">
    <source>
        <dbReference type="ARBA" id="ARBA00022729"/>
    </source>
</evidence>
<dbReference type="InterPro" id="IPR028081">
    <property type="entry name" value="Leu-bd"/>
</dbReference>
<keyword evidence="6" id="KW-1185">Reference proteome</keyword>
<organism evidence="5 6">
    <name type="scientific">Extensimonas vulgaris</name>
    <dbReference type="NCBI Taxonomy" id="1031594"/>
    <lineage>
        <taxon>Bacteria</taxon>
        <taxon>Pseudomonadati</taxon>
        <taxon>Pseudomonadota</taxon>
        <taxon>Betaproteobacteria</taxon>
        <taxon>Burkholderiales</taxon>
        <taxon>Comamonadaceae</taxon>
        <taxon>Extensimonas</taxon>
    </lineage>
</organism>
<dbReference type="Gene3D" id="3.40.50.2300">
    <property type="match status" value="2"/>
</dbReference>
<feature type="signal peptide" evidence="3">
    <location>
        <begin position="1"/>
        <end position="24"/>
    </location>
</feature>
<dbReference type="EMBL" id="QPJU01000005">
    <property type="protein sequence ID" value="RCX09451.1"/>
    <property type="molecule type" value="Genomic_DNA"/>
</dbReference>
<dbReference type="SUPFAM" id="SSF53822">
    <property type="entry name" value="Periplasmic binding protein-like I"/>
    <property type="match status" value="1"/>
</dbReference>
<comment type="caution">
    <text evidence="5">The sequence shown here is derived from an EMBL/GenBank/DDBJ whole genome shotgun (WGS) entry which is preliminary data.</text>
</comment>
<dbReference type="RefSeq" id="WP_114483323.1">
    <property type="nucleotide sequence ID" value="NZ_QPJU01000005.1"/>
</dbReference>
<protein>
    <submittedName>
        <fullName evidence="5">Amino acid/amide ABC transporter substrate-binding protein (HAAT family)</fullName>
    </submittedName>
</protein>
<dbReference type="InterPro" id="IPR028082">
    <property type="entry name" value="Peripla_BP_I"/>
</dbReference>
<dbReference type="AlphaFoldDB" id="A0A369AJW2"/>
<reference evidence="5 6" key="1">
    <citation type="submission" date="2018-07" db="EMBL/GenBank/DDBJ databases">
        <title>Genomic Encyclopedia of Type Strains, Phase IV (KMG-IV): sequencing the most valuable type-strain genomes for metagenomic binning, comparative biology and taxonomic classification.</title>
        <authorList>
            <person name="Goeker M."/>
        </authorList>
    </citation>
    <scope>NUCLEOTIDE SEQUENCE [LARGE SCALE GENOMIC DNA]</scope>
    <source>
        <strain evidence="5 6">DSM 100911</strain>
    </source>
</reference>
<evidence type="ECO:0000256" key="3">
    <source>
        <dbReference type="SAM" id="SignalP"/>
    </source>
</evidence>
<dbReference type="PANTHER" id="PTHR47235:SF1">
    <property type="entry name" value="BLR6548 PROTEIN"/>
    <property type="match status" value="1"/>
</dbReference>
<gene>
    <name evidence="5" type="ORF">DFR45_10580</name>
</gene>
<evidence type="ECO:0000256" key="1">
    <source>
        <dbReference type="ARBA" id="ARBA00010062"/>
    </source>
</evidence>
<dbReference type="PANTHER" id="PTHR47235">
    <property type="entry name" value="BLR6548 PROTEIN"/>
    <property type="match status" value="1"/>
</dbReference>
<dbReference type="OrthoDB" id="5297022at2"/>
<name>A0A369AJW2_9BURK</name>
<dbReference type="CDD" id="cd06334">
    <property type="entry name" value="PBP1_ABC_ligand_binding-like"/>
    <property type="match status" value="1"/>
</dbReference>
<feature type="domain" description="Leucine-binding protein" evidence="4">
    <location>
        <begin position="28"/>
        <end position="378"/>
    </location>
</feature>
<sequence>MKRILIKYLVATGLGLAASGMAHAQQEPIKLALCYDLTKAYGFVTPQFAQAARDYAKIVNQKGGIEGHPVEILVQDHGNEPQRGIECYEKMKREGAITYDFMSTPVSRALIPRMMDDKRVMIQAITGRGDAINGEVFKWIFALGPTYWGQVANDIQYIKDQAKGNIKGKRIAYVYPDYPFGQEPIGVLKTLAEKEGFELFLAPHPLPGNDQAAVWTQIRRFNPDWVISWNLSNMHVVAAREMKRNGIPIDKYISVNWFNEVDINNIGPDNAKGIKRGTNVVGGQDHPLIQQIIKDLYDKNQGSGDRKHLNDIYYNTGLAIYTIVFEGARLAVKQGGWPLTPEKMKKGLESIKNFDAGGLMAPITVTAKDHGGGGKTRVDMWDGKKWVSQTDWIAAYQDVIQQIVEKESAEFAKTLK</sequence>
<proteinExistence type="inferred from homology"/>
<dbReference type="Proteomes" id="UP000252174">
    <property type="component" value="Unassembled WGS sequence"/>
</dbReference>
<evidence type="ECO:0000313" key="5">
    <source>
        <dbReference type="EMBL" id="RCX09451.1"/>
    </source>
</evidence>
<keyword evidence="2 3" id="KW-0732">Signal</keyword>
<evidence type="ECO:0000259" key="4">
    <source>
        <dbReference type="Pfam" id="PF13458"/>
    </source>
</evidence>
<feature type="chain" id="PRO_5016628706" evidence="3">
    <location>
        <begin position="25"/>
        <end position="416"/>
    </location>
</feature>
<evidence type="ECO:0000313" key="6">
    <source>
        <dbReference type="Proteomes" id="UP000252174"/>
    </source>
</evidence>